<protein>
    <submittedName>
        <fullName evidence="2">Uncharacterized protein</fullName>
    </submittedName>
</protein>
<gene>
    <name evidence="2" type="ORF">TNCV_3039891</name>
</gene>
<name>A0A8X6RVF1_TRICX</name>
<comment type="caution">
    <text evidence="2">The sequence shown here is derived from an EMBL/GenBank/DDBJ whole genome shotgun (WGS) entry which is preliminary data.</text>
</comment>
<dbReference type="AlphaFoldDB" id="A0A8X6RVF1"/>
<reference evidence="2" key="1">
    <citation type="submission" date="2020-08" db="EMBL/GenBank/DDBJ databases">
        <title>Multicomponent nature underlies the extraordinary mechanical properties of spider dragline silk.</title>
        <authorList>
            <person name="Kono N."/>
            <person name="Nakamura H."/>
            <person name="Mori M."/>
            <person name="Yoshida Y."/>
            <person name="Ohtoshi R."/>
            <person name="Malay A.D."/>
            <person name="Moran D.A.P."/>
            <person name="Tomita M."/>
            <person name="Numata K."/>
            <person name="Arakawa K."/>
        </authorList>
    </citation>
    <scope>NUCLEOTIDE SEQUENCE</scope>
</reference>
<sequence>MAKFSYLPENKRYTIIHLKDGGYSMRQIAAKVPCDLSTVVRTLKRFSETNFIADRRRSGQDRTWEVERGQFYDPVRSLCKCLRPEASMVLIYRPNVAGMKGRVDLAQPVNRTPDLWCGSPIYYYSILFSEK</sequence>
<dbReference type="InterPro" id="IPR009057">
    <property type="entry name" value="Homeodomain-like_sf"/>
</dbReference>
<comment type="subcellular location">
    <subcellularLocation>
        <location evidence="1">Nucleus</location>
    </subcellularLocation>
</comment>
<dbReference type="SUPFAM" id="SSF46689">
    <property type="entry name" value="Homeodomain-like"/>
    <property type="match status" value="1"/>
</dbReference>
<evidence type="ECO:0000313" key="3">
    <source>
        <dbReference type="Proteomes" id="UP000887159"/>
    </source>
</evidence>
<organism evidence="2 3">
    <name type="scientific">Trichonephila clavipes</name>
    <name type="common">Golden silk orbweaver</name>
    <name type="synonym">Nephila clavipes</name>
    <dbReference type="NCBI Taxonomy" id="2585209"/>
    <lineage>
        <taxon>Eukaryota</taxon>
        <taxon>Metazoa</taxon>
        <taxon>Ecdysozoa</taxon>
        <taxon>Arthropoda</taxon>
        <taxon>Chelicerata</taxon>
        <taxon>Arachnida</taxon>
        <taxon>Araneae</taxon>
        <taxon>Araneomorphae</taxon>
        <taxon>Entelegynae</taxon>
        <taxon>Araneoidea</taxon>
        <taxon>Nephilidae</taxon>
        <taxon>Trichonephila</taxon>
    </lineage>
</organism>
<keyword evidence="3" id="KW-1185">Reference proteome</keyword>
<evidence type="ECO:0000313" key="2">
    <source>
        <dbReference type="EMBL" id="GFX99514.1"/>
    </source>
</evidence>
<proteinExistence type="predicted"/>
<evidence type="ECO:0000256" key="1">
    <source>
        <dbReference type="ARBA" id="ARBA00004123"/>
    </source>
</evidence>
<dbReference type="Proteomes" id="UP000887159">
    <property type="component" value="Unassembled WGS sequence"/>
</dbReference>
<dbReference type="GO" id="GO:0005634">
    <property type="term" value="C:nucleus"/>
    <property type="evidence" value="ECO:0007669"/>
    <property type="project" value="UniProtKB-SubCell"/>
</dbReference>
<accession>A0A8X6RVF1</accession>
<dbReference type="EMBL" id="BMAU01021212">
    <property type="protein sequence ID" value="GFX99514.1"/>
    <property type="molecule type" value="Genomic_DNA"/>
</dbReference>